<dbReference type="EMBL" id="CP025746">
    <property type="protein sequence ID" value="QAA31304.1"/>
    <property type="molecule type" value="Genomic_DNA"/>
</dbReference>
<dbReference type="Gene3D" id="3.90.1200.10">
    <property type="match status" value="1"/>
</dbReference>
<dbReference type="Pfam" id="PF01633">
    <property type="entry name" value="Choline_kinase"/>
    <property type="match status" value="1"/>
</dbReference>
<accession>A0A3R5QS91</accession>
<evidence type="ECO:0000313" key="1">
    <source>
        <dbReference type="EMBL" id="QAA31304.1"/>
    </source>
</evidence>
<gene>
    <name evidence="1" type="ORF">C1I91_06425</name>
</gene>
<keyword evidence="2" id="KW-1185">Reference proteome</keyword>
<proteinExistence type="predicted"/>
<dbReference type="GO" id="GO:0042601">
    <property type="term" value="C:endospore-forming forespore"/>
    <property type="evidence" value="ECO:0007669"/>
    <property type="project" value="TreeGrafter"/>
</dbReference>
<dbReference type="InterPro" id="IPR047175">
    <property type="entry name" value="CotS-like"/>
</dbReference>
<keyword evidence="1" id="KW-0946">Virion</keyword>
<evidence type="ECO:0000313" key="2">
    <source>
        <dbReference type="Proteomes" id="UP000286268"/>
    </source>
</evidence>
<dbReference type="InterPro" id="IPR014255">
    <property type="entry name" value="Spore_coat_CotS"/>
</dbReference>
<organism evidence="1 2">
    <name type="scientific">Clostridium manihotivorum</name>
    <dbReference type="NCBI Taxonomy" id="2320868"/>
    <lineage>
        <taxon>Bacteria</taxon>
        <taxon>Bacillati</taxon>
        <taxon>Bacillota</taxon>
        <taxon>Clostridia</taxon>
        <taxon>Eubacteriales</taxon>
        <taxon>Clostridiaceae</taxon>
        <taxon>Clostridium</taxon>
    </lineage>
</organism>
<sequence>MLKLKYGDKKYLCQYDLNIELFEKFSIQVEDLVPVRSVYILETSKGKKILKKIDYSVDRLDFITKSLDYIKRSFERALTIEPCKDGNKYVQWQDGIYTLLDLIEGRECAFSNVVDLSIGARDLAYLHKSSIGIAEEFKDKINLNKPAHYFADEKDVTLGHLPGYFNYALKDMEKLKIQVEGYKYKSEFDQYFLKDIDYYIAEIKQCIELIGKISYDQLCKEEDNIVLCHGDLAHHNILIKDEEAYFIDFDYCSIDLKVKDIEQLITKAIKNFAYDIEKYEAIIKAYSQVFSIKEEEYKLLYILLKFPSDFYTAATDYYYKNKDWDEDVFLTRFINKLEFKEDREEFLKILGDKIKI</sequence>
<dbReference type="Proteomes" id="UP000286268">
    <property type="component" value="Chromosome"/>
</dbReference>
<dbReference type="SUPFAM" id="SSF56112">
    <property type="entry name" value="Protein kinase-like (PK-like)"/>
    <property type="match status" value="1"/>
</dbReference>
<dbReference type="Gene3D" id="3.30.200.20">
    <property type="entry name" value="Phosphorylase Kinase, domain 1"/>
    <property type="match status" value="1"/>
</dbReference>
<name>A0A3R5QS91_9CLOT</name>
<protein>
    <submittedName>
        <fullName evidence="1">CotS family spore coat protein</fullName>
    </submittedName>
</protein>
<dbReference type="OrthoDB" id="9771902at2"/>
<dbReference type="InterPro" id="IPR011009">
    <property type="entry name" value="Kinase-like_dom_sf"/>
</dbReference>
<reference evidence="1 2" key="1">
    <citation type="submission" date="2018-01" db="EMBL/GenBank/DDBJ databases">
        <title>Genome Sequencing and Assembly of Anaerobacter polyendosporus strain CT4.</title>
        <authorList>
            <person name="Tachaapaikoon C."/>
            <person name="Sutheeworapong S."/>
            <person name="Jenjaroenpun P."/>
            <person name="Wongsurawat T."/>
            <person name="Nookeaw I."/>
            <person name="Cheawchanlertfa P."/>
            <person name="Kosugi A."/>
            <person name="Cheevadhanarak S."/>
            <person name="Ratanakhanokchai K."/>
        </authorList>
    </citation>
    <scope>NUCLEOTIDE SEQUENCE [LARGE SCALE GENOMIC DNA]</scope>
    <source>
        <strain evidence="1 2">CT4</strain>
    </source>
</reference>
<dbReference type="PANTHER" id="PTHR39179">
    <property type="entry name" value="SPORE COAT PROTEIN I"/>
    <property type="match status" value="1"/>
</dbReference>
<dbReference type="KEGG" id="cmah:C1I91_06425"/>
<dbReference type="PANTHER" id="PTHR39179:SF1">
    <property type="entry name" value="SPORE COAT PROTEIN I"/>
    <property type="match status" value="1"/>
</dbReference>
<keyword evidence="1" id="KW-0167">Capsid protein</keyword>
<dbReference type="AlphaFoldDB" id="A0A3R5QS91"/>
<dbReference type="RefSeq" id="WP_128212115.1">
    <property type="nucleotide sequence ID" value="NZ_CP025746.1"/>
</dbReference>
<dbReference type="NCBIfam" id="TIGR02906">
    <property type="entry name" value="spore_CotS"/>
    <property type="match status" value="1"/>
</dbReference>